<evidence type="ECO:0000313" key="1">
    <source>
        <dbReference type="EMBL" id="KAJ1678304.1"/>
    </source>
</evidence>
<evidence type="ECO:0000313" key="2">
    <source>
        <dbReference type="Proteomes" id="UP001145114"/>
    </source>
</evidence>
<dbReference type="Proteomes" id="UP001145114">
    <property type="component" value="Unassembled WGS sequence"/>
</dbReference>
<keyword evidence="2" id="KW-1185">Reference proteome</keyword>
<organism evidence="1 2">
    <name type="scientific">Spiromyces aspiralis</name>
    <dbReference type="NCBI Taxonomy" id="68401"/>
    <lineage>
        <taxon>Eukaryota</taxon>
        <taxon>Fungi</taxon>
        <taxon>Fungi incertae sedis</taxon>
        <taxon>Zoopagomycota</taxon>
        <taxon>Kickxellomycotina</taxon>
        <taxon>Kickxellomycetes</taxon>
        <taxon>Kickxellales</taxon>
        <taxon>Kickxellaceae</taxon>
        <taxon>Spiromyces</taxon>
    </lineage>
</organism>
<name>A0ACC1HVB4_9FUNG</name>
<gene>
    <name evidence="1" type="ORF">EV182_004337</name>
</gene>
<protein>
    <submittedName>
        <fullName evidence="1">Uncharacterized protein</fullName>
    </submittedName>
</protein>
<accession>A0ACC1HVB4</accession>
<dbReference type="EMBL" id="JAMZIH010001310">
    <property type="protein sequence ID" value="KAJ1678304.1"/>
    <property type="molecule type" value="Genomic_DNA"/>
</dbReference>
<proteinExistence type="predicted"/>
<feature type="non-terminal residue" evidence="1">
    <location>
        <position position="1"/>
    </location>
</feature>
<feature type="non-terminal residue" evidence="1">
    <location>
        <position position="90"/>
    </location>
</feature>
<comment type="caution">
    <text evidence="1">The sequence shown here is derived from an EMBL/GenBank/DDBJ whole genome shotgun (WGS) entry which is preliminary data.</text>
</comment>
<reference evidence="1" key="1">
    <citation type="submission" date="2022-06" db="EMBL/GenBank/DDBJ databases">
        <title>Phylogenomic reconstructions and comparative analyses of Kickxellomycotina fungi.</title>
        <authorList>
            <person name="Reynolds N.K."/>
            <person name="Stajich J.E."/>
            <person name="Barry K."/>
            <person name="Grigoriev I.V."/>
            <person name="Crous P."/>
            <person name="Smith M.E."/>
        </authorList>
    </citation>
    <scope>NUCLEOTIDE SEQUENCE</scope>
    <source>
        <strain evidence="1">RSA 2271</strain>
    </source>
</reference>
<sequence>IACISNHTYEVPDPLICAGIDVELEADETFYRYVEDNFQEISWKITDDEIWKAKMVEQAMNGEEEYPAKFVVLNESRKEYVVTKRQDFIT</sequence>